<accession>A0A382BZW7</accession>
<reference evidence="1" key="1">
    <citation type="submission" date="2018-05" db="EMBL/GenBank/DDBJ databases">
        <authorList>
            <person name="Lanie J.A."/>
            <person name="Ng W.-L."/>
            <person name="Kazmierczak K.M."/>
            <person name="Andrzejewski T.M."/>
            <person name="Davidsen T.M."/>
            <person name="Wayne K.J."/>
            <person name="Tettelin H."/>
            <person name="Glass J.I."/>
            <person name="Rusch D."/>
            <person name="Podicherti R."/>
            <person name="Tsui H.-C.T."/>
            <person name="Winkler M.E."/>
        </authorList>
    </citation>
    <scope>NUCLEOTIDE SEQUENCE</scope>
</reference>
<organism evidence="1">
    <name type="scientific">marine metagenome</name>
    <dbReference type="NCBI Taxonomy" id="408172"/>
    <lineage>
        <taxon>unclassified sequences</taxon>
        <taxon>metagenomes</taxon>
        <taxon>ecological metagenomes</taxon>
    </lineage>
</organism>
<proteinExistence type="predicted"/>
<evidence type="ECO:0000313" key="1">
    <source>
        <dbReference type="EMBL" id="SVB19174.1"/>
    </source>
</evidence>
<dbReference type="AlphaFoldDB" id="A0A382BZW7"/>
<sequence>MATPGQIAKIVKYRGLGYSQQEIADAVDLSRQAVAYQLKKIKLESQELGIDQTFEKTSRFVKPDSSGTEEAREMIRILDWFETDKKSVPEEQIKEAILSLVASSEDWVPMPAIHFKLASTFLDLEGPPSSWEGGWPARLSEKLGFSESFEKEIFQLMGTLFEFEGMGTSTLTRVRATPECKELARKRVRDFNRTEWVKIFSNQTYGAVKQDRDET</sequence>
<gene>
    <name evidence="1" type="ORF">METZ01_LOCUS172028</name>
</gene>
<protein>
    <submittedName>
        <fullName evidence="1">Uncharacterized protein</fullName>
    </submittedName>
</protein>
<dbReference type="EMBL" id="UINC01032090">
    <property type="protein sequence ID" value="SVB19174.1"/>
    <property type="molecule type" value="Genomic_DNA"/>
</dbReference>
<dbReference type="Gene3D" id="1.10.10.60">
    <property type="entry name" value="Homeodomain-like"/>
    <property type="match status" value="1"/>
</dbReference>
<name>A0A382BZW7_9ZZZZ</name>